<dbReference type="PANTHER" id="PTHR30603:SF4">
    <property type="entry name" value="RNA POLYMERASE SIGMA FACTOR SIGE, CHLOROPLASTIC_MITOCHONDRIAL"/>
    <property type="match status" value="1"/>
</dbReference>
<dbReference type="AlphaFoldDB" id="A0A835RLA4"/>
<evidence type="ECO:0000256" key="1">
    <source>
        <dbReference type="ARBA" id="ARBA00007788"/>
    </source>
</evidence>
<evidence type="ECO:0000313" key="3">
    <source>
        <dbReference type="EMBL" id="KAG0494226.1"/>
    </source>
</evidence>
<name>A0A835RLA4_VANPL</name>
<dbReference type="EMBL" id="JADCNM010000002">
    <property type="protein sequence ID" value="KAG0494226.1"/>
    <property type="molecule type" value="Genomic_DNA"/>
</dbReference>
<evidence type="ECO:0000313" key="4">
    <source>
        <dbReference type="Proteomes" id="UP000639772"/>
    </source>
</evidence>
<comment type="similarity">
    <text evidence="1">Belongs to the sigma-70 factor family.</text>
</comment>
<sequence>MRGILVANMQVRQEIQKAKLELTFEHQRSPMVEEIIARVGISSERYHDVMKASTSVYSLNARHAITQEELVDCIRDVDGADGEATPRQTTLRRLAIDDVVRASWSTAPWRINSSKH</sequence>
<evidence type="ECO:0000259" key="2">
    <source>
        <dbReference type="Pfam" id="PF04539"/>
    </source>
</evidence>
<protein>
    <recommendedName>
        <fullName evidence="2">RNA polymerase sigma-70 region 3 domain-containing protein</fullName>
    </recommendedName>
</protein>
<dbReference type="Pfam" id="PF04539">
    <property type="entry name" value="Sigma70_r3"/>
    <property type="match status" value="1"/>
</dbReference>
<dbReference type="Proteomes" id="UP000639772">
    <property type="component" value="Unassembled WGS sequence"/>
</dbReference>
<dbReference type="SUPFAM" id="SSF88659">
    <property type="entry name" value="Sigma3 and sigma4 domains of RNA polymerase sigma factors"/>
    <property type="match status" value="1"/>
</dbReference>
<organism evidence="3 4">
    <name type="scientific">Vanilla planifolia</name>
    <name type="common">Vanilla</name>
    <dbReference type="NCBI Taxonomy" id="51239"/>
    <lineage>
        <taxon>Eukaryota</taxon>
        <taxon>Viridiplantae</taxon>
        <taxon>Streptophyta</taxon>
        <taxon>Embryophyta</taxon>
        <taxon>Tracheophyta</taxon>
        <taxon>Spermatophyta</taxon>
        <taxon>Magnoliopsida</taxon>
        <taxon>Liliopsida</taxon>
        <taxon>Asparagales</taxon>
        <taxon>Orchidaceae</taxon>
        <taxon>Vanilloideae</taxon>
        <taxon>Vanilleae</taxon>
        <taxon>Vanilla</taxon>
    </lineage>
</organism>
<feature type="domain" description="RNA polymerase sigma-70 region 3" evidence="2">
    <location>
        <begin position="12"/>
        <end position="81"/>
    </location>
</feature>
<dbReference type="InterPro" id="IPR013324">
    <property type="entry name" value="RNA_pol_sigma_r3/r4-like"/>
</dbReference>
<accession>A0A835RLA4</accession>
<dbReference type="InterPro" id="IPR007624">
    <property type="entry name" value="RNA_pol_sigma70_r3"/>
</dbReference>
<dbReference type="InterPro" id="IPR050239">
    <property type="entry name" value="Sigma-70_RNA_pol_init_factors"/>
</dbReference>
<dbReference type="GO" id="GO:0003700">
    <property type="term" value="F:DNA-binding transcription factor activity"/>
    <property type="evidence" value="ECO:0007669"/>
    <property type="project" value="InterPro"/>
</dbReference>
<dbReference type="GO" id="GO:0006352">
    <property type="term" value="P:DNA-templated transcription initiation"/>
    <property type="evidence" value="ECO:0007669"/>
    <property type="project" value="InterPro"/>
</dbReference>
<dbReference type="Gene3D" id="1.20.140.160">
    <property type="match status" value="1"/>
</dbReference>
<comment type="caution">
    <text evidence="3">The sequence shown here is derived from an EMBL/GenBank/DDBJ whole genome shotgun (WGS) entry which is preliminary data.</text>
</comment>
<proteinExistence type="inferred from homology"/>
<dbReference type="PANTHER" id="PTHR30603">
    <property type="entry name" value="RNA POLYMERASE SIGMA FACTOR RPO"/>
    <property type="match status" value="1"/>
</dbReference>
<dbReference type="OrthoDB" id="47406at2759"/>
<gene>
    <name evidence="3" type="ORF">HPP92_005220</name>
</gene>
<reference evidence="3 4" key="1">
    <citation type="journal article" date="2020" name="Nat. Food">
        <title>A phased Vanilla planifolia genome enables genetic improvement of flavour and production.</title>
        <authorList>
            <person name="Hasing T."/>
            <person name="Tang H."/>
            <person name="Brym M."/>
            <person name="Khazi F."/>
            <person name="Huang T."/>
            <person name="Chambers A.H."/>
        </authorList>
    </citation>
    <scope>NUCLEOTIDE SEQUENCE [LARGE SCALE GENOMIC DNA]</scope>
    <source>
        <tissue evidence="3">Leaf</tissue>
    </source>
</reference>